<sequence>MLQVSSPRSQLNLVWLEEIAEVAINFDETRKIGEGGCGSVYFGIIGKRSRTLDCLYNQREVAIKKMKSSKSKEFLAKLKVLCKIHHINVVELLGYASGDNHLYVVYEYVQNGSLNDHLHDPLLKGN</sequence>
<reference evidence="1 2" key="1">
    <citation type="journal article" date="2022" name="Plant J.">
        <title>Chromosome-level genome of Camellia lanceoleosa provides a valuable resource for understanding genome evolution and self-incompatibility.</title>
        <authorList>
            <person name="Gong W."/>
            <person name="Xiao S."/>
            <person name="Wang L."/>
            <person name="Liao Z."/>
            <person name="Chang Y."/>
            <person name="Mo W."/>
            <person name="Hu G."/>
            <person name="Li W."/>
            <person name="Zhao G."/>
            <person name="Zhu H."/>
            <person name="Hu X."/>
            <person name="Ji K."/>
            <person name="Xiang X."/>
            <person name="Song Q."/>
            <person name="Yuan D."/>
            <person name="Jin S."/>
            <person name="Zhang L."/>
        </authorList>
    </citation>
    <scope>NUCLEOTIDE SEQUENCE [LARGE SCALE GENOMIC DNA]</scope>
    <source>
        <strain evidence="1">SQ_2022a</strain>
    </source>
</reference>
<protein>
    <submittedName>
        <fullName evidence="1">LysM domain receptor-like kinase 3</fullName>
    </submittedName>
</protein>
<organism evidence="1 2">
    <name type="scientific">Camellia lanceoleosa</name>
    <dbReference type="NCBI Taxonomy" id="1840588"/>
    <lineage>
        <taxon>Eukaryota</taxon>
        <taxon>Viridiplantae</taxon>
        <taxon>Streptophyta</taxon>
        <taxon>Embryophyta</taxon>
        <taxon>Tracheophyta</taxon>
        <taxon>Spermatophyta</taxon>
        <taxon>Magnoliopsida</taxon>
        <taxon>eudicotyledons</taxon>
        <taxon>Gunneridae</taxon>
        <taxon>Pentapetalae</taxon>
        <taxon>asterids</taxon>
        <taxon>Ericales</taxon>
        <taxon>Theaceae</taxon>
        <taxon>Camellia</taxon>
    </lineage>
</organism>
<evidence type="ECO:0000313" key="2">
    <source>
        <dbReference type="Proteomes" id="UP001060215"/>
    </source>
</evidence>
<proteinExistence type="predicted"/>
<dbReference type="Proteomes" id="UP001060215">
    <property type="component" value="Chromosome 8"/>
</dbReference>
<accession>A0ACC0GNU5</accession>
<keyword evidence="2" id="KW-1185">Reference proteome</keyword>
<evidence type="ECO:0000313" key="1">
    <source>
        <dbReference type="EMBL" id="KAI8001776.1"/>
    </source>
</evidence>
<name>A0ACC0GNU5_9ERIC</name>
<comment type="caution">
    <text evidence="1">The sequence shown here is derived from an EMBL/GenBank/DDBJ whole genome shotgun (WGS) entry which is preliminary data.</text>
</comment>
<gene>
    <name evidence="1" type="ORF">LOK49_LG09G02374</name>
</gene>
<dbReference type="EMBL" id="CM045765">
    <property type="protein sequence ID" value="KAI8001776.1"/>
    <property type="molecule type" value="Genomic_DNA"/>
</dbReference>